<evidence type="ECO:0000256" key="1">
    <source>
        <dbReference type="ARBA" id="ARBA00004245"/>
    </source>
</evidence>
<protein>
    <recommendedName>
        <fullName evidence="10">Kinesin-like protein</fullName>
    </recommendedName>
</protein>
<accession>A0ABM1I3D7</accession>
<dbReference type="SMART" id="SM00129">
    <property type="entry name" value="KISc"/>
    <property type="match status" value="1"/>
</dbReference>
<dbReference type="Gene3D" id="3.40.850.10">
    <property type="entry name" value="Kinesin motor domain"/>
    <property type="match status" value="1"/>
</dbReference>
<gene>
    <name evidence="15 16" type="primary">LOC107065497</name>
</gene>
<evidence type="ECO:0000256" key="11">
    <source>
        <dbReference type="SAM" id="Coils"/>
    </source>
</evidence>
<evidence type="ECO:0000256" key="7">
    <source>
        <dbReference type="ARBA" id="ARBA00023175"/>
    </source>
</evidence>
<keyword evidence="6 11" id="KW-0175">Coiled coil</keyword>
<feature type="coiled-coil region" evidence="11">
    <location>
        <begin position="511"/>
        <end position="545"/>
    </location>
</feature>
<dbReference type="Proteomes" id="UP000694924">
    <property type="component" value="Unplaced"/>
</dbReference>
<feature type="binding site" evidence="9">
    <location>
        <begin position="91"/>
        <end position="98"/>
    </location>
    <ligand>
        <name>ATP</name>
        <dbReference type="ChEBI" id="CHEBI:30616"/>
    </ligand>
</feature>
<keyword evidence="3 10" id="KW-0493">Microtubule</keyword>
<comment type="subcellular location">
    <subcellularLocation>
        <location evidence="1">Cytoplasm</location>
        <location evidence="1">Cytoskeleton</location>
    </subcellularLocation>
</comment>
<keyword evidence="7 9" id="KW-0505">Motor protein</keyword>
<feature type="region of interest" description="Disordered" evidence="12">
    <location>
        <begin position="808"/>
        <end position="835"/>
    </location>
</feature>
<feature type="compositionally biased region" description="Basic and acidic residues" evidence="12">
    <location>
        <begin position="816"/>
        <end position="835"/>
    </location>
</feature>
<evidence type="ECO:0000256" key="10">
    <source>
        <dbReference type="RuleBase" id="RU000394"/>
    </source>
</evidence>
<dbReference type="InterPro" id="IPR036961">
    <property type="entry name" value="Kinesin_motor_dom_sf"/>
</dbReference>
<evidence type="ECO:0000256" key="12">
    <source>
        <dbReference type="SAM" id="MobiDB-lite"/>
    </source>
</evidence>
<evidence type="ECO:0000256" key="5">
    <source>
        <dbReference type="ARBA" id="ARBA00022840"/>
    </source>
</evidence>
<evidence type="ECO:0000313" key="14">
    <source>
        <dbReference type="Proteomes" id="UP000694924"/>
    </source>
</evidence>
<evidence type="ECO:0000313" key="16">
    <source>
        <dbReference type="RefSeq" id="XP_015174724.1"/>
    </source>
</evidence>
<evidence type="ECO:0000256" key="9">
    <source>
        <dbReference type="PROSITE-ProRule" id="PRU00283"/>
    </source>
</evidence>
<organism evidence="14 16">
    <name type="scientific">Polistes dominula</name>
    <name type="common">European paper wasp</name>
    <name type="synonym">Vespa dominula</name>
    <dbReference type="NCBI Taxonomy" id="743375"/>
    <lineage>
        <taxon>Eukaryota</taxon>
        <taxon>Metazoa</taxon>
        <taxon>Ecdysozoa</taxon>
        <taxon>Arthropoda</taxon>
        <taxon>Hexapoda</taxon>
        <taxon>Insecta</taxon>
        <taxon>Pterygota</taxon>
        <taxon>Neoptera</taxon>
        <taxon>Endopterygota</taxon>
        <taxon>Hymenoptera</taxon>
        <taxon>Apocrita</taxon>
        <taxon>Aculeata</taxon>
        <taxon>Vespoidea</taxon>
        <taxon>Vespidae</taxon>
        <taxon>Polistinae</taxon>
        <taxon>Polistini</taxon>
        <taxon>Polistes</taxon>
    </lineage>
</organism>
<dbReference type="GeneID" id="107065497"/>
<dbReference type="PANTHER" id="PTHR47969:SF21">
    <property type="entry name" value="KINESIN-LIKE PROTEIN"/>
    <property type="match status" value="1"/>
</dbReference>
<dbReference type="SUPFAM" id="SSF52540">
    <property type="entry name" value="P-loop containing nucleoside triphosphate hydrolases"/>
    <property type="match status" value="1"/>
</dbReference>
<evidence type="ECO:0000256" key="2">
    <source>
        <dbReference type="ARBA" id="ARBA00022490"/>
    </source>
</evidence>
<dbReference type="PRINTS" id="PR00380">
    <property type="entry name" value="KINESINHEAVY"/>
</dbReference>
<evidence type="ECO:0000256" key="8">
    <source>
        <dbReference type="ARBA" id="ARBA00023212"/>
    </source>
</evidence>
<keyword evidence="5 9" id="KW-0067">ATP-binding</keyword>
<dbReference type="RefSeq" id="XP_015174723.1">
    <property type="nucleotide sequence ID" value="XM_015319237.1"/>
</dbReference>
<comment type="similarity">
    <text evidence="9 10">Belongs to the TRAFAC class myosin-kinesin ATPase superfamily. Kinesin family.</text>
</comment>
<evidence type="ECO:0000256" key="6">
    <source>
        <dbReference type="ARBA" id="ARBA00023054"/>
    </source>
</evidence>
<feature type="domain" description="Kinesin motor" evidence="13">
    <location>
        <begin position="4"/>
        <end position="331"/>
    </location>
</feature>
<keyword evidence="8" id="KW-0206">Cytoskeleton</keyword>
<sequence>MSESVKVAVRCRPMSNREEQQGCRNVVTIDRLTKCCTLESPSSNGLTGGKVYQFDAAFGAEASTELVYEDVGSVIVEAVLHGYNGTVFAYGQTGCGKSYTMRGFIERTLEHLFEATSTSSTETRYLAILSYLEIYNERLRDLLKEGTGETLLMLKEDSTKGIYVAGGLREVTVKDAAECARLIEQGDRKRAAAATKMNAASSRSHAVLTLALEAIAINENDKGGNAIRRGRLHLVDLAGSERQTRTGATGDRLKEAASINLSLSALGNVISALAAGNGRHVPYRDSKLTRLLRDSLGGNARTLMIACISPSDIDAEETLSTLRYAARARCIKNKPIVNEDPKDALLKQYQLELERLRKLLESSDKIPDQTSFSKDEQEENIELREREYIDEVEKLRKECESSNLSAQRLREELDLLRSRYENANVKPALLEGKHVMDELDKEREEKRRKKREAAKQEVLRRLEKLTIGGEALDNTELRKRREKRRKRLQALAGVLEASSQDGGVFQVYGQLRSTEDALKRMAKRVRQLEAEAADLQASWDAERRDLLRRELLTSQLCEAMVPHLRPGCPLRDIASVRASATWCEELNRWRFPDASTYIPLPPTSMQYRDGTINNVPLHSSTIFKADLNNNNSSNNGKEEEYRKINVASKETTNEANNDNNNTETTKKLDIVDTYFRRNRIDTLLARVREAKTFEIGSRLSKSGGSEDTTTPANNYLQLNALNLQSSAPVITESTGYKPSQHLPLPGHLTRNAWTFEDNPTNKTYGSFVTNTKKNPPRILEALPSYPQGNGQIINAPFHFNEKISSRLNSNGDQQQEELRRRRLLDLDRNFHSPTS</sequence>
<name>A0ABM1I3D7_POLDO</name>
<keyword evidence="14" id="KW-1185">Reference proteome</keyword>
<proteinExistence type="inferred from homology"/>
<dbReference type="InterPro" id="IPR027640">
    <property type="entry name" value="Kinesin-like_fam"/>
</dbReference>
<dbReference type="Pfam" id="PF00225">
    <property type="entry name" value="Kinesin"/>
    <property type="match status" value="1"/>
</dbReference>
<dbReference type="InterPro" id="IPR001752">
    <property type="entry name" value="Kinesin_motor_dom"/>
</dbReference>
<dbReference type="InterPro" id="IPR027417">
    <property type="entry name" value="P-loop_NTPase"/>
</dbReference>
<reference evidence="15 16" key="1">
    <citation type="submission" date="2025-05" db="UniProtKB">
        <authorList>
            <consortium name="RefSeq"/>
        </authorList>
    </citation>
    <scope>IDENTIFICATION</scope>
    <source>
        <tissue evidence="15 16">Whole body</tissue>
    </source>
</reference>
<dbReference type="PROSITE" id="PS00411">
    <property type="entry name" value="KINESIN_MOTOR_1"/>
    <property type="match status" value="1"/>
</dbReference>
<dbReference type="PANTHER" id="PTHR47969">
    <property type="entry name" value="CHROMOSOME-ASSOCIATED KINESIN KIF4A-RELATED"/>
    <property type="match status" value="1"/>
</dbReference>
<keyword evidence="2" id="KW-0963">Cytoplasm</keyword>
<keyword evidence="4 9" id="KW-0547">Nucleotide-binding</keyword>
<evidence type="ECO:0000256" key="3">
    <source>
        <dbReference type="ARBA" id="ARBA00022701"/>
    </source>
</evidence>
<evidence type="ECO:0000259" key="13">
    <source>
        <dbReference type="PROSITE" id="PS50067"/>
    </source>
</evidence>
<dbReference type="InterPro" id="IPR019821">
    <property type="entry name" value="Kinesin_motor_CS"/>
</dbReference>
<dbReference type="PROSITE" id="PS50067">
    <property type="entry name" value="KINESIN_MOTOR_2"/>
    <property type="match status" value="1"/>
</dbReference>
<evidence type="ECO:0000256" key="4">
    <source>
        <dbReference type="ARBA" id="ARBA00022741"/>
    </source>
</evidence>
<dbReference type="RefSeq" id="XP_015174724.1">
    <property type="nucleotide sequence ID" value="XM_015319238.1"/>
</dbReference>
<feature type="coiled-coil region" evidence="11">
    <location>
        <begin position="346"/>
        <end position="461"/>
    </location>
</feature>
<evidence type="ECO:0000313" key="15">
    <source>
        <dbReference type="RefSeq" id="XP_015174723.1"/>
    </source>
</evidence>